<protein>
    <recommendedName>
        <fullName evidence="3">F-box domain-containing protein</fullName>
    </recommendedName>
</protein>
<proteinExistence type="predicted"/>
<reference evidence="1 2" key="1">
    <citation type="submission" date="2016-04" db="EMBL/GenBank/DDBJ databases">
        <title>Evolutionary innovation and constraint leading to complex multicellularity in the Ascomycota.</title>
        <authorList>
            <person name="Cisse O."/>
            <person name="Nguyen A."/>
            <person name="Hewitt D.A."/>
            <person name="Jedd G."/>
            <person name="Stajich J.E."/>
        </authorList>
    </citation>
    <scope>NUCLEOTIDE SEQUENCE [LARGE SCALE GENOMIC DNA]</scope>
    <source>
        <strain evidence="1 2">DAH-3</strain>
    </source>
</reference>
<dbReference type="AlphaFoldDB" id="A0A1U7LGG6"/>
<comment type="caution">
    <text evidence="1">The sequence shown here is derived from an EMBL/GenBank/DDBJ whole genome shotgun (WGS) entry which is preliminary data.</text>
</comment>
<accession>A0A1U7LGG6</accession>
<keyword evidence="2" id="KW-1185">Reference proteome</keyword>
<evidence type="ECO:0000313" key="2">
    <source>
        <dbReference type="Proteomes" id="UP000186594"/>
    </source>
</evidence>
<dbReference type="Proteomes" id="UP000186594">
    <property type="component" value="Unassembled WGS sequence"/>
</dbReference>
<sequence length="410" mass="47620">MKLLANKRRDSVVNDNRSFNDKLPIDVLLTIFQYLEPLCRQSNPNTVWEDTECIVARDKYLPSKPAFAMKVAAICKFWRVAVIVYSGFWRSFNWSSVVSPNTRSVRKASQFYKVFAREKLRLNIPFHTVFVDMCNIGHKSYYSLVSNIIHQNTIKRLCISFDNNFRIQEVSTSWRASTLLDSMLGHGSLRSIPSVQIRAPMLWSALGLINDTFPLLEGVRDLAIVLYANTSEKYRHTIRSSDYWPVDESKFRNIAQMILHPFDEKIKNFSLRTEMGRTHLHIPVETFSRANKFQYLEGITIEYPYIFDRRSENDTNLSKTLETLKMSCPRLKKCHIVKFRQYYDAERFIELKTKHGLEELIIDFHKNALCEVAQGSKHDVEAQLGRDSSLLKENGVFVDFSSVNVKECGV</sequence>
<name>A0A1U7LGG6_NEOID</name>
<evidence type="ECO:0008006" key="3">
    <source>
        <dbReference type="Google" id="ProtNLM"/>
    </source>
</evidence>
<dbReference type="EMBL" id="LXFE01004355">
    <property type="protein sequence ID" value="OLL21739.1"/>
    <property type="molecule type" value="Genomic_DNA"/>
</dbReference>
<evidence type="ECO:0000313" key="1">
    <source>
        <dbReference type="EMBL" id="OLL21739.1"/>
    </source>
</evidence>
<organism evidence="1 2">
    <name type="scientific">Neolecta irregularis (strain DAH-3)</name>
    <dbReference type="NCBI Taxonomy" id="1198029"/>
    <lineage>
        <taxon>Eukaryota</taxon>
        <taxon>Fungi</taxon>
        <taxon>Dikarya</taxon>
        <taxon>Ascomycota</taxon>
        <taxon>Taphrinomycotina</taxon>
        <taxon>Neolectales</taxon>
        <taxon>Neolectaceae</taxon>
        <taxon>Neolecta</taxon>
    </lineage>
</organism>
<gene>
    <name evidence="1" type="ORF">NEOLI_003025</name>
</gene>